<keyword evidence="3" id="KW-0732">Signal</keyword>
<evidence type="ECO:0000256" key="2">
    <source>
        <dbReference type="SAM" id="Phobius"/>
    </source>
</evidence>
<proteinExistence type="predicted"/>
<keyword evidence="2" id="KW-0472">Membrane</keyword>
<feature type="transmembrane region" description="Helical" evidence="2">
    <location>
        <begin position="204"/>
        <end position="225"/>
    </location>
</feature>
<keyword evidence="5" id="KW-1185">Reference proteome</keyword>
<evidence type="ECO:0000256" key="3">
    <source>
        <dbReference type="SAM" id="SignalP"/>
    </source>
</evidence>
<accession>A0ABX0Y8E9</accession>
<dbReference type="Proteomes" id="UP000722989">
    <property type="component" value="Unassembled WGS sequence"/>
</dbReference>
<dbReference type="EMBL" id="JAATVY010000037">
    <property type="protein sequence ID" value="NJC73810.1"/>
    <property type="molecule type" value="Genomic_DNA"/>
</dbReference>
<sequence length="261" mass="26822">MSRAMRYTVGVLTALAAMLVVAAPAGAHAPAQQQPDAPYYRTEITGGVTPAVAGVTASVDPGGEWIELSNAGPATVVVLGYGGEPYLRLTPTSAEENELSQTTYVNQTLFSASVPTAQAQPDSSVAPAWKRIGATGKVRWHDHRIHWMGATRPPAVAADPTHPHLVGNWTVHAIADGTPFEINGSLKWIGKTATATGKSSPVQAWLLTLLVGAVVVVGMLIIALVRTRRRLAHGAGAPAAGAGSDAAEMATAGRSSGTGLG</sequence>
<comment type="caution">
    <text evidence="4">The sequence shown here is derived from an EMBL/GenBank/DDBJ whole genome shotgun (WGS) entry which is preliminary data.</text>
</comment>
<evidence type="ECO:0000313" key="4">
    <source>
        <dbReference type="EMBL" id="NJC73810.1"/>
    </source>
</evidence>
<gene>
    <name evidence="4" type="ORF">HC031_29455</name>
</gene>
<name>A0ABX0Y8E9_9ACTN</name>
<feature type="chain" id="PRO_5047465268" evidence="3">
    <location>
        <begin position="23"/>
        <end position="261"/>
    </location>
</feature>
<protein>
    <submittedName>
        <fullName evidence="4">Uncharacterized protein</fullName>
    </submittedName>
</protein>
<evidence type="ECO:0000313" key="5">
    <source>
        <dbReference type="Proteomes" id="UP000722989"/>
    </source>
</evidence>
<keyword evidence="2" id="KW-1133">Transmembrane helix</keyword>
<dbReference type="RefSeq" id="WP_167928713.1">
    <property type="nucleotide sequence ID" value="NZ_JAATVY010000037.1"/>
</dbReference>
<feature type="compositionally biased region" description="Low complexity" evidence="1">
    <location>
        <begin position="235"/>
        <end position="253"/>
    </location>
</feature>
<reference evidence="4 5" key="1">
    <citation type="submission" date="2020-03" db="EMBL/GenBank/DDBJ databases">
        <title>WGS of the type strain of Planosporangium spp.</title>
        <authorList>
            <person name="Thawai C."/>
        </authorList>
    </citation>
    <scope>NUCLEOTIDE SEQUENCE [LARGE SCALE GENOMIC DNA]</scope>
    <source>
        <strain evidence="4 5">TBRC 5610</strain>
    </source>
</reference>
<feature type="region of interest" description="Disordered" evidence="1">
    <location>
        <begin position="235"/>
        <end position="261"/>
    </location>
</feature>
<feature type="signal peptide" evidence="3">
    <location>
        <begin position="1"/>
        <end position="22"/>
    </location>
</feature>
<evidence type="ECO:0000256" key="1">
    <source>
        <dbReference type="SAM" id="MobiDB-lite"/>
    </source>
</evidence>
<organism evidence="4 5">
    <name type="scientific">Planosporangium thailandense</name>
    <dbReference type="NCBI Taxonomy" id="765197"/>
    <lineage>
        <taxon>Bacteria</taxon>
        <taxon>Bacillati</taxon>
        <taxon>Actinomycetota</taxon>
        <taxon>Actinomycetes</taxon>
        <taxon>Micromonosporales</taxon>
        <taxon>Micromonosporaceae</taxon>
        <taxon>Planosporangium</taxon>
    </lineage>
</organism>
<keyword evidence="2" id="KW-0812">Transmembrane</keyword>